<dbReference type="RefSeq" id="WP_344278880.1">
    <property type="nucleotide sequence ID" value="NZ_BAAAHV010000015.1"/>
</dbReference>
<comment type="similarity">
    <text evidence="1">Belongs to the short-chain dehydrogenases/reductases (SDR) family.</text>
</comment>
<dbReference type="EMBL" id="JBHUKQ010000016">
    <property type="protein sequence ID" value="MFD2485323.1"/>
    <property type="molecule type" value="Genomic_DNA"/>
</dbReference>
<dbReference type="PROSITE" id="PS00061">
    <property type="entry name" value="ADH_SHORT"/>
    <property type="match status" value="1"/>
</dbReference>
<sequence length="249" mass="25197">MDGPARIVVVTGAGSGIGRAIAKRFAKGGDVVVVADLDLDAANATARELDGGPRTVAALVDVSDEASVAAMADVVLTAYGRVDVLVNNAGVCDDFSLPHAMSTPTWQHTLAVNLTGPFLASRALLPSMIAHRSGVLVNVASESGLRGNAGGPAYTAAKHGLVGLTKSTAFLYAQDGIRCNAVCPGAVRTNIMSRPPDPEGVARLEPSLRAAGTPVEPDRIASVVHFLASDAAANVNGVILPADGGWSAG</sequence>
<evidence type="ECO:0000313" key="3">
    <source>
        <dbReference type="Proteomes" id="UP001597542"/>
    </source>
</evidence>
<gene>
    <name evidence="2" type="ORF">ACFSUT_33985</name>
</gene>
<dbReference type="PANTHER" id="PTHR42760:SF129">
    <property type="entry name" value="OXIDOREDUCTASE"/>
    <property type="match status" value="1"/>
</dbReference>
<dbReference type="InterPro" id="IPR020904">
    <property type="entry name" value="Sc_DH/Rdtase_CS"/>
</dbReference>
<reference evidence="3" key="1">
    <citation type="journal article" date="2019" name="Int. J. Syst. Evol. Microbiol.">
        <title>The Global Catalogue of Microorganisms (GCM) 10K type strain sequencing project: providing services to taxonomists for standard genome sequencing and annotation.</title>
        <authorList>
            <consortium name="The Broad Institute Genomics Platform"/>
            <consortium name="The Broad Institute Genome Sequencing Center for Infectious Disease"/>
            <person name="Wu L."/>
            <person name="Ma J."/>
        </authorList>
    </citation>
    <scope>NUCLEOTIDE SEQUENCE [LARGE SCALE GENOMIC DNA]</scope>
    <source>
        <strain evidence="3">CGMCC 4.7638</strain>
    </source>
</reference>
<dbReference type="Gene3D" id="3.40.50.720">
    <property type="entry name" value="NAD(P)-binding Rossmann-like Domain"/>
    <property type="match status" value="1"/>
</dbReference>
<dbReference type="Proteomes" id="UP001597542">
    <property type="component" value="Unassembled WGS sequence"/>
</dbReference>
<keyword evidence="3" id="KW-1185">Reference proteome</keyword>
<dbReference type="InterPro" id="IPR002347">
    <property type="entry name" value="SDR_fam"/>
</dbReference>
<dbReference type="InterPro" id="IPR036291">
    <property type="entry name" value="NAD(P)-bd_dom_sf"/>
</dbReference>
<name>A0ABW5I8L5_9PSEU</name>
<accession>A0ABW5I8L5</accession>
<dbReference type="Pfam" id="PF13561">
    <property type="entry name" value="adh_short_C2"/>
    <property type="match status" value="1"/>
</dbReference>
<evidence type="ECO:0000256" key="1">
    <source>
        <dbReference type="ARBA" id="ARBA00006484"/>
    </source>
</evidence>
<evidence type="ECO:0000313" key="2">
    <source>
        <dbReference type="EMBL" id="MFD2485323.1"/>
    </source>
</evidence>
<dbReference type="PANTHER" id="PTHR42760">
    <property type="entry name" value="SHORT-CHAIN DEHYDROGENASES/REDUCTASES FAMILY MEMBER"/>
    <property type="match status" value="1"/>
</dbReference>
<keyword evidence="2" id="KW-0560">Oxidoreductase</keyword>
<dbReference type="PRINTS" id="PR00080">
    <property type="entry name" value="SDRFAMILY"/>
</dbReference>
<dbReference type="GO" id="GO:0016491">
    <property type="term" value="F:oxidoreductase activity"/>
    <property type="evidence" value="ECO:0007669"/>
    <property type="project" value="UniProtKB-KW"/>
</dbReference>
<proteinExistence type="inferred from homology"/>
<dbReference type="SUPFAM" id="SSF51735">
    <property type="entry name" value="NAD(P)-binding Rossmann-fold domains"/>
    <property type="match status" value="1"/>
</dbReference>
<protein>
    <submittedName>
        <fullName evidence="2">SDR family NAD(P)-dependent oxidoreductase</fullName>
        <ecNumber evidence="2">1.1.1.-</ecNumber>
    </submittedName>
</protein>
<organism evidence="2 3">
    <name type="scientific">Amycolatopsis albidoflavus</name>
    <dbReference type="NCBI Taxonomy" id="102226"/>
    <lineage>
        <taxon>Bacteria</taxon>
        <taxon>Bacillati</taxon>
        <taxon>Actinomycetota</taxon>
        <taxon>Actinomycetes</taxon>
        <taxon>Pseudonocardiales</taxon>
        <taxon>Pseudonocardiaceae</taxon>
        <taxon>Amycolatopsis</taxon>
    </lineage>
</organism>
<dbReference type="PRINTS" id="PR00081">
    <property type="entry name" value="GDHRDH"/>
</dbReference>
<comment type="caution">
    <text evidence="2">The sequence shown here is derived from an EMBL/GenBank/DDBJ whole genome shotgun (WGS) entry which is preliminary data.</text>
</comment>
<dbReference type="EC" id="1.1.1.-" evidence="2"/>
<dbReference type="CDD" id="cd05233">
    <property type="entry name" value="SDR_c"/>
    <property type="match status" value="1"/>
</dbReference>